<dbReference type="RefSeq" id="XP_008906130.1">
    <property type="nucleotide sequence ID" value="XM_008907882.1"/>
</dbReference>
<dbReference type="OMA" id="LDWITDM"/>
<name>W2Q5H5_PHYN3</name>
<dbReference type="EMBL" id="KI669588">
    <property type="protein sequence ID" value="ETN08382.1"/>
    <property type="molecule type" value="Genomic_DNA"/>
</dbReference>
<reference evidence="1 2" key="2">
    <citation type="submission" date="2013-11" db="EMBL/GenBank/DDBJ databases">
        <title>The Genome Sequence of Phytophthora parasitica INRA-310.</title>
        <authorList>
            <consortium name="The Broad Institute Genomics Platform"/>
            <person name="Russ C."/>
            <person name="Tyler B."/>
            <person name="Panabieres F."/>
            <person name="Shan W."/>
            <person name="Tripathy S."/>
            <person name="Grunwald N."/>
            <person name="Machado M."/>
            <person name="Johnson C.S."/>
            <person name="Arredondo F."/>
            <person name="Hong C."/>
            <person name="Coffey M."/>
            <person name="Young S.K."/>
            <person name="Zeng Q."/>
            <person name="Gargeya S."/>
            <person name="Fitzgerald M."/>
            <person name="Abouelleil A."/>
            <person name="Alvarado L."/>
            <person name="Chapman S.B."/>
            <person name="Gainer-Dewar J."/>
            <person name="Goldberg J."/>
            <person name="Griggs A."/>
            <person name="Gujja S."/>
            <person name="Hansen M."/>
            <person name="Howarth C."/>
            <person name="Imamovic A."/>
            <person name="Ireland A."/>
            <person name="Larimer J."/>
            <person name="McCowan C."/>
            <person name="Murphy C."/>
            <person name="Pearson M."/>
            <person name="Poon T.W."/>
            <person name="Priest M."/>
            <person name="Roberts A."/>
            <person name="Saif S."/>
            <person name="Shea T."/>
            <person name="Sykes S."/>
            <person name="Wortman J."/>
            <person name="Nusbaum C."/>
            <person name="Birren B."/>
        </authorList>
    </citation>
    <scope>NUCLEOTIDE SEQUENCE [LARGE SCALE GENOMIC DNA]</scope>
    <source>
        <strain evidence="1 2">INRA-310</strain>
    </source>
</reference>
<dbReference type="STRING" id="761204.W2Q5H5"/>
<sequence length="114" mass="13195">MPRRPNNKNRKKHQVIECLSAAESITATANFSVDRSTLYRWKKQRTNIENAAQQNPLVCYGVGIRHPVLEKRLFDWIVDMRKNRSLCVSTECLLLMLAKYAPKLSQNKTARHQG</sequence>
<organism evidence="1 2">
    <name type="scientific">Phytophthora nicotianae (strain INRA-310)</name>
    <name type="common">Phytophthora parasitica</name>
    <dbReference type="NCBI Taxonomy" id="761204"/>
    <lineage>
        <taxon>Eukaryota</taxon>
        <taxon>Sar</taxon>
        <taxon>Stramenopiles</taxon>
        <taxon>Oomycota</taxon>
        <taxon>Peronosporomycetes</taxon>
        <taxon>Peronosporales</taxon>
        <taxon>Peronosporaceae</taxon>
        <taxon>Phytophthora</taxon>
    </lineage>
</organism>
<evidence type="ECO:0000313" key="1">
    <source>
        <dbReference type="EMBL" id="ETN08382.1"/>
    </source>
</evidence>
<gene>
    <name evidence="1" type="ORF">PPTG_23008</name>
</gene>
<reference evidence="2" key="1">
    <citation type="submission" date="2011-12" db="EMBL/GenBank/DDBJ databases">
        <authorList>
            <consortium name="The Broad Institute Genome Sequencing Platform"/>
            <person name="Russ C."/>
            <person name="Tyler B."/>
            <person name="Panabieres F."/>
            <person name="Shan W."/>
            <person name="Tripathy S."/>
            <person name="Grunwald N."/>
            <person name="Machado M."/>
            <person name="Young S.K."/>
            <person name="Zeng Q."/>
            <person name="Gargeya S."/>
            <person name="Fitzgerald M."/>
            <person name="Haas B."/>
            <person name="Abouelleil A."/>
            <person name="Alvarado L."/>
            <person name="Arachchi H.M."/>
            <person name="Berlin A."/>
            <person name="Chapman S.B."/>
            <person name="Gearin G."/>
            <person name="Goldberg J."/>
            <person name="Griggs A."/>
            <person name="Gujja S."/>
            <person name="Hansen M."/>
            <person name="Heiman D."/>
            <person name="Howarth C."/>
            <person name="Larimer J."/>
            <person name="Lui A."/>
            <person name="MacDonald P.J.P."/>
            <person name="McCowen C."/>
            <person name="Montmayeur A."/>
            <person name="Murphy C."/>
            <person name="Neiman D."/>
            <person name="Pearson M."/>
            <person name="Priest M."/>
            <person name="Roberts A."/>
            <person name="Saif S."/>
            <person name="Shea T."/>
            <person name="Sisk P."/>
            <person name="Stolte C."/>
            <person name="Sykes S."/>
            <person name="Wortman J."/>
            <person name="Nusbaum C."/>
            <person name="Birren B."/>
        </authorList>
    </citation>
    <scope>NUCLEOTIDE SEQUENCE [LARGE SCALE GENOMIC DNA]</scope>
    <source>
        <strain evidence="2">INRA-310</strain>
    </source>
</reference>
<protein>
    <submittedName>
        <fullName evidence="1">Uncharacterized protein</fullName>
    </submittedName>
</protein>
<dbReference type="VEuPathDB" id="FungiDB:PPTG_23008"/>
<dbReference type="Proteomes" id="UP000018817">
    <property type="component" value="Unassembled WGS sequence"/>
</dbReference>
<dbReference type="OrthoDB" id="125640at2759"/>
<evidence type="ECO:0000313" key="2">
    <source>
        <dbReference type="Proteomes" id="UP000018817"/>
    </source>
</evidence>
<proteinExistence type="predicted"/>
<dbReference type="GeneID" id="20191607"/>
<dbReference type="AlphaFoldDB" id="W2Q5H5"/>
<accession>W2Q5H5</accession>